<dbReference type="AlphaFoldDB" id="A0A6J5F4R5"/>
<keyword evidence="3" id="KW-1185">Reference proteome</keyword>
<name>A0A6J5F4R5_9BURK</name>
<gene>
    <name evidence="2" type="ORF">LMG29739_06304</name>
</gene>
<protein>
    <submittedName>
        <fullName evidence="2">Uncharacterized protein</fullName>
    </submittedName>
</protein>
<organism evidence="2 3">
    <name type="scientific">Paraburkholderia solisilvae</name>
    <dbReference type="NCBI Taxonomy" id="624376"/>
    <lineage>
        <taxon>Bacteria</taxon>
        <taxon>Pseudomonadati</taxon>
        <taxon>Pseudomonadota</taxon>
        <taxon>Betaproteobacteria</taxon>
        <taxon>Burkholderiales</taxon>
        <taxon>Burkholderiaceae</taxon>
        <taxon>Paraburkholderia</taxon>
    </lineage>
</organism>
<proteinExistence type="predicted"/>
<evidence type="ECO:0000313" key="3">
    <source>
        <dbReference type="Proteomes" id="UP000494329"/>
    </source>
</evidence>
<reference evidence="2 3" key="1">
    <citation type="submission" date="2020-04" db="EMBL/GenBank/DDBJ databases">
        <authorList>
            <person name="De Canck E."/>
        </authorList>
    </citation>
    <scope>NUCLEOTIDE SEQUENCE [LARGE SCALE GENOMIC DNA]</scope>
    <source>
        <strain evidence="2 3">LMG 29739</strain>
    </source>
</reference>
<accession>A0A6J5F4R5</accession>
<dbReference type="EMBL" id="CADIKF010000103">
    <property type="protein sequence ID" value="CAB3772612.1"/>
    <property type="molecule type" value="Genomic_DNA"/>
</dbReference>
<evidence type="ECO:0000256" key="1">
    <source>
        <dbReference type="SAM" id="MobiDB-lite"/>
    </source>
</evidence>
<sequence length="47" mass="5027">MQGYGFAPVNGRHSTARFSGALGRGRPLHVHARANRVISAARARGIQ</sequence>
<feature type="region of interest" description="Disordered" evidence="1">
    <location>
        <begin position="1"/>
        <end position="24"/>
    </location>
</feature>
<dbReference type="Proteomes" id="UP000494329">
    <property type="component" value="Unassembled WGS sequence"/>
</dbReference>
<evidence type="ECO:0000313" key="2">
    <source>
        <dbReference type="EMBL" id="CAB3772612.1"/>
    </source>
</evidence>